<evidence type="ECO:0000256" key="3">
    <source>
        <dbReference type="ARBA" id="ARBA00022679"/>
    </source>
</evidence>
<reference evidence="5 6" key="1">
    <citation type="submission" date="2006-02" db="EMBL/GenBank/DDBJ databases">
        <authorList>
            <person name="Pinhassi J."/>
            <person name="Pedros-Alio C."/>
            <person name="Ferriera S."/>
            <person name="Johnson J."/>
            <person name="Kravitz S."/>
            <person name="Halpern A."/>
            <person name="Remington K."/>
            <person name="Beeson K."/>
            <person name="Tran B."/>
            <person name="Rogers Y.-H."/>
            <person name="Friedman R."/>
            <person name="Venter J.C."/>
        </authorList>
    </citation>
    <scope>NUCLEOTIDE SEQUENCE [LARGE SCALE GENOMIC DNA]</scope>
    <source>
        <strain evidence="5 6">MED297</strain>
    </source>
</reference>
<dbReference type="Proteomes" id="UP000005953">
    <property type="component" value="Unassembled WGS sequence"/>
</dbReference>
<evidence type="ECO:0000256" key="2">
    <source>
        <dbReference type="ARBA" id="ARBA00022603"/>
    </source>
</evidence>
<dbReference type="InterPro" id="IPR029063">
    <property type="entry name" value="SAM-dependent_MTases_sf"/>
</dbReference>
<proteinExistence type="inferred from homology"/>
<dbReference type="Pfam" id="PF08241">
    <property type="entry name" value="Methyltransf_11"/>
    <property type="match status" value="1"/>
</dbReference>
<evidence type="ECO:0000256" key="1">
    <source>
        <dbReference type="ARBA" id="ARBA00008361"/>
    </source>
</evidence>
<dbReference type="SUPFAM" id="SSF53335">
    <property type="entry name" value="S-adenosyl-L-methionine-dependent methyltransferases"/>
    <property type="match status" value="1"/>
</dbReference>
<dbReference type="OrthoDB" id="9797252at2"/>
<dbReference type="AlphaFoldDB" id="A4BDH7"/>
<dbReference type="RefSeq" id="WP_008048497.1">
    <property type="nucleotide sequence ID" value="NZ_CH724155.1"/>
</dbReference>
<feature type="domain" description="Methyltransferase type 11" evidence="4">
    <location>
        <begin position="43"/>
        <end position="134"/>
    </location>
</feature>
<dbReference type="GO" id="GO:0032259">
    <property type="term" value="P:methylation"/>
    <property type="evidence" value="ECO:0007669"/>
    <property type="project" value="UniProtKB-KW"/>
</dbReference>
<keyword evidence="2 5" id="KW-0489">Methyltransferase</keyword>
<dbReference type="GO" id="GO:0008757">
    <property type="term" value="F:S-adenosylmethionine-dependent methyltransferase activity"/>
    <property type="evidence" value="ECO:0007669"/>
    <property type="project" value="InterPro"/>
</dbReference>
<dbReference type="PANTHER" id="PTHR44942">
    <property type="entry name" value="METHYLTRANSF_11 DOMAIN-CONTAINING PROTEIN"/>
    <property type="match status" value="1"/>
</dbReference>
<organism evidence="5 6">
    <name type="scientific">Reinekea blandensis MED297</name>
    <dbReference type="NCBI Taxonomy" id="314283"/>
    <lineage>
        <taxon>Bacteria</taxon>
        <taxon>Pseudomonadati</taxon>
        <taxon>Pseudomonadota</taxon>
        <taxon>Gammaproteobacteria</taxon>
        <taxon>Oceanospirillales</taxon>
        <taxon>Saccharospirillaceae</taxon>
        <taxon>Reinekea</taxon>
    </lineage>
</organism>
<dbReference type="HOGENOM" id="CLU_049344_3_3_6"/>
<name>A4BDH7_9GAMM</name>
<comment type="caution">
    <text evidence="5">The sequence shown here is derived from an EMBL/GenBank/DDBJ whole genome shotgun (WGS) entry which is preliminary data.</text>
</comment>
<evidence type="ECO:0000313" key="5">
    <source>
        <dbReference type="EMBL" id="EAR09921.1"/>
    </source>
</evidence>
<dbReference type="InterPro" id="IPR013216">
    <property type="entry name" value="Methyltransf_11"/>
</dbReference>
<evidence type="ECO:0000313" key="6">
    <source>
        <dbReference type="Proteomes" id="UP000005953"/>
    </source>
</evidence>
<dbReference type="STRING" id="314283.MED297_06214"/>
<comment type="similarity">
    <text evidence="1">Belongs to the methyltransferase superfamily.</text>
</comment>
<dbReference type="Gene3D" id="3.40.50.150">
    <property type="entry name" value="Vaccinia Virus protein VP39"/>
    <property type="match status" value="1"/>
</dbReference>
<gene>
    <name evidence="5" type="ORF">MED297_06214</name>
</gene>
<dbReference type="EMBL" id="AAOE01000007">
    <property type="protein sequence ID" value="EAR09921.1"/>
    <property type="molecule type" value="Genomic_DNA"/>
</dbReference>
<accession>A4BDH7</accession>
<keyword evidence="3 5" id="KW-0808">Transferase</keyword>
<dbReference type="PANTHER" id="PTHR44942:SF4">
    <property type="entry name" value="METHYLTRANSFERASE TYPE 11 DOMAIN-CONTAINING PROTEIN"/>
    <property type="match status" value="1"/>
</dbReference>
<dbReference type="InterPro" id="IPR051052">
    <property type="entry name" value="Diverse_substrate_MTase"/>
</dbReference>
<keyword evidence="6" id="KW-1185">Reference proteome</keyword>
<evidence type="ECO:0000259" key="4">
    <source>
        <dbReference type="Pfam" id="PF08241"/>
    </source>
</evidence>
<protein>
    <submittedName>
        <fullName evidence="5">Putative methyltransferase</fullName>
    </submittedName>
</protein>
<dbReference type="CDD" id="cd02440">
    <property type="entry name" value="AdoMet_MTases"/>
    <property type="match status" value="1"/>
</dbReference>
<sequence>MESSQRFTGRHTNYDRFRPGYPPELVERIEIVTNLSKNAEIADIGSGTGIFSGYFVEKGYSVTAVEPNDDMRAIAEKKLDSFKNFHSQPHQAEHTGIPDHSIDLIIAAQSFHWFDLNRTIDEFRRILRPGGYVALIWNQRSTHEPFQKAYDAVIQTYAQDYDSVNHQTLENSEYTQVFRKGQFEHHTWPYQQSFDLDGLIGRMRSSSYCPPETSTAYSDLLADINELFNRFQHQGKVAFNYKSSLLVGRI</sequence>